<dbReference type="VEuPathDB" id="MicrosporidiaDB:HERIO_329"/>
<dbReference type="AlphaFoldDB" id="A0A1X0QDQ9"/>
<evidence type="ECO:0000313" key="2">
    <source>
        <dbReference type="Proteomes" id="UP000192356"/>
    </source>
</evidence>
<evidence type="ECO:0000313" key="1">
    <source>
        <dbReference type="EMBL" id="ORD97795.1"/>
    </source>
</evidence>
<protein>
    <submittedName>
        <fullName evidence="1">Uncharacterized protein</fullName>
    </submittedName>
</protein>
<accession>A0A1X0QDQ9</accession>
<comment type="caution">
    <text evidence="1">The sequence shown here is derived from an EMBL/GenBank/DDBJ whole genome shotgun (WGS) entry which is preliminary data.</text>
</comment>
<organism evidence="1 2">
    <name type="scientific">Hepatospora eriocheir</name>
    <dbReference type="NCBI Taxonomy" id="1081669"/>
    <lineage>
        <taxon>Eukaryota</taxon>
        <taxon>Fungi</taxon>
        <taxon>Fungi incertae sedis</taxon>
        <taxon>Microsporidia</taxon>
        <taxon>Hepatosporidae</taxon>
        <taxon>Hepatospora</taxon>
    </lineage>
</organism>
<gene>
    <name evidence="1" type="ORF">HERIO_329</name>
</gene>
<dbReference type="EMBL" id="LVKB01000009">
    <property type="protein sequence ID" value="ORD97795.1"/>
    <property type="molecule type" value="Genomic_DNA"/>
</dbReference>
<dbReference type="Proteomes" id="UP000192356">
    <property type="component" value="Unassembled WGS sequence"/>
</dbReference>
<reference evidence="1 2" key="1">
    <citation type="journal article" date="2017" name="Environ. Microbiol.">
        <title>Decay of the glycolytic pathway and adaptation to intranuclear parasitism within Enterocytozoonidae microsporidia.</title>
        <authorList>
            <person name="Wiredu Boakye D."/>
            <person name="Jaroenlak P."/>
            <person name="Prachumwat A."/>
            <person name="Williams T.A."/>
            <person name="Bateman K.S."/>
            <person name="Itsathitphaisarn O."/>
            <person name="Sritunyalucksana K."/>
            <person name="Paszkiewicz K.H."/>
            <person name="Moore K.A."/>
            <person name="Stentiford G.D."/>
            <person name="Williams B.A."/>
        </authorList>
    </citation>
    <scope>NUCLEOTIDE SEQUENCE [LARGE SCALE GENOMIC DNA]</scope>
    <source>
        <strain evidence="1 2">GB1</strain>
    </source>
</reference>
<proteinExistence type="predicted"/>
<sequence>MPQKLCVFSKENCIYSINYQCSRYEHQYGSTQSFNIMNIIFQKSQIIVTNTYISTPFIKCIAFSGKQTASIISKSLEAIILGTTFNEILAG</sequence>
<name>A0A1X0QDQ9_9MICR</name>
<keyword evidence="2" id="KW-1185">Reference proteome</keyword>